<dbReference type="InterPro" id="IPR036249">
    <property type="entry name" value="Thioredoxin-like_sf"/>
</dbReference>
<comment type="caution">
    <text evidence="3">The sequence shown here is derived from an EMBL/GenBank/DDBJ whole genome shotgun (WGS) entry which is preliminary data.</text>
</comment>
<dbReference type="CDD" id="cd02969">
    <property type="entry name" value="PRX_like1"/>
    <property type="match status" value="1"/>
</dbReference>
<gene>
    <name evidence="3" type="ORF">EFB08_14250</name>
</gene>
<dbReference type="OrthoDB" id="9809746at2"/>
<dbReference type="RefSeq" id="WP_123127612.1">
    <property type="nucleotide sequence ID" value="NZ_RJJD01000008.1"/>
</dbReference>
<feature type="signal peptide" evidence="1">
    <location>
        <begin position="1"/>
        <end position="24"/>
    </location>
</feature>
<name>A0A3M9MKB0_9BACT</name>
<dbReference type="PANTHER" id="PTHR43640">
    <property type="entry name" value="OS07G0260300 PROTEIN"/>
    <property type="match status" value="1"/>
</dbReference>
<dbReference type="InterPro" id="IPR013766">
    <property type="entry name" value="Thioredoxin_domain"/>
</dbReference>
<evidence type="ECO:0000313" key="3">
    <source>
        <dbReference type="EMBL" id="RNI25990.1"/>
    </source>
</evidence>
<dbReference type="InterPro" id="IPR047262">
    <property type="entry name" value="PRX-like1"/>
</dbReference>
<evidence type="ECO:0000256" key="1">
    <source>
        <dbReference type="SAM" id="SignalP"/>
    </source>
</evidence>
<dbReference type="Proteomes" id="UP000272117">
    <property type="component" value="Unassembled WGS sequence"/>
</dbReference>
<dbReference type="GO" id="GO:0016209">
    <property type="term" value="F:antioxidant activity"/>
    <property type="evidence" value="ECO:0007669"/>
    <property type="project" value="InterPro"/>
</dbReference>
<keyword evidence="1" id="KW-0732">Signal</keyword>
<protein>
    <submittedName>
        <fullName evidence="3">Thioredoxin family protein</fullName>
    </submittedName>
</protein>
<feature type="chain" id="PRO_5017947290" evidence="1">
    <location>
        <begin position="25"/>
        <end position="208"/>
    </location>
</feature>
<dbReference type="EMBL" id="RJJD01000008">
    <property type="protein sequence ID" value="RNI25990.1"/>
    <property type="molecule type" value="Genomic_DNA"/>
</dbReference>
<reference evidence="3 4" key="1">
    <citation type="submission" date="2018-11" db="EMBL/GenBank/DDBJ databases">
        <title>Rufibacter latericius sp. nov., isolated from water in Baiyang Lake.</title>
        <authorList>
            <person name="Yang Y."/>
        </authorList>
    </citation>
    <scope>NUCLEOTIDE SEQUENCE [LARGE SCALE GENOMIC DNA]</scope>
    <source>
        <strain evidence="3 4">R-22-1c-1</strain>
    </source>
</reference>
<feature type="domain" description="Thioredoxin" evidence="2">
    <location>
        <begin position="29"/>
        <end position="182"/>
    </location>
</feature>
<accession>A0A3M9MKB0</accession>
<dbReference type="PANTHER" id="PTHR43640:SF1">
    <property type="entry name" value="THIOREDOXIN-DEPENDENT PEROXIREDOXIN"/>
    <property type="match status" value="1"/>
</dbReference>
<dbReference type="GO" id="GO:0016491">
    <property type="term" value="F:oxidoreductase activity"/>
    <property type="evidence" value="ECO:0007669"/>
    <property type="project" value="InterPro"/>
</dbReference>
<dbReference type="PROSITE" id="PS51352">
    <property type="entry name" value="THIOREDOXIN_2"/>
    <property type="match status" value="1"/>
</dbReference>
<dbReference type="AlphaFoldDB" id="A0A3M9MKB0"/>
<keyword evidence="4" id="KW-1185">Reference proteome</keyword>
<evidence type="ECO:0000313" key="4">
    <source>
        <dbReference type="Proteomes" id="UP000272117"/>
    </source>
</evidence>
<dbReference type="Pfam" id="PF00578">
    <property type="entry name" value="AhpC-TSA"/>
    <property type="match status" value="1"/>
</dbReference>
<proteinExistence type="predicted"/>
<evidence type="ECO:0000259" key="2">
    <source>
        <dbReference type="PROSITE" id="PS51352"/>
    </source>
</evidence>
<sequence length="208" mass="23168">MKKPYFLLLLLSVFTLLGTSAYKAAEGGYQVGDTASDFKLKNVNGQMVSLRDQKEAKGFIVTFTCNTCPYAKLYEDRLIQLHKKYAAKGYPVIAINPNDVNISPGDSYAQMQKRAKDKNFPFVYLYDETQEIAKRYGATRTPHVYVLTRAGQDLKVSYIGAIDDNSGDPEKVQKKYVEAALDNLLSGKAVPQASTKAIGCTIKWRNNS</sequence>
<dbReference type="InterPro" id="IPR000866">
    <property type="entry name" value="AhpC/TSA"/>
</dbReference>
<dbReference type="SUPFAM" id="SSF52833">
    <property type="entry name" value="Thioredoxin-like"/>
    <property type="match status" value="1"/>
</dbReference>
<organism evidence="3 4">
    <name type="scientific">Rufibacter latericius</name>
    <dbReference type="NCBI Taxonomy" id="2487040"/>
    <lineage>
        <taxon>Bacteria</taxon>
        <taxon>Pseudomonadati</taxon>
        <taxon>Bacteroidota</taxon>
        <taxon>Cytophagia</taxon>
        <taxon>Cytophagales</taxon>
        <taxon>Hymenobacteraceae</taxon>
        <taxon>Rufibacter</taxon>
    </lineage>
</organism>
<dbReference type="Gene3D" id="3.40.30.10">
    <property type="entry name" value="Glutaredoxin"/>
    <property type="match status" value="1"/>
</dbReference>